<evidence type="ECO:0000256" key="4">
    <source>
        <dbReference type="ARBA" id="ARBA00022833"/>
    </source>
</evidence>
<gene>
    <name evidence="8" type="ORF">HK103_005981</name>
</gene>
<evidence type="ECO:0000313" key="9">
    <source>
        <dbReference type="Proteomes" id="UP001210925"/>
    </source>
</evidence>
<keyword evidence="1" id="KW-0479">Metal-binding</keyword>
<keyword evidence="3 5" id="KW-0863">Zinc-finger</keyword>
<evidence type="ECO:0000259" key="7">
    <source>
        <dbReference type="PROSITE" id="PS50157"/>
    </source>
</evidence>
<evidence type="ECO:0000256" key="2">
    <source>
        <dbReference type="ARBA" id="ARBA00022737"/>
    </source>
</evidence>
<organism evidence="8 9">
    <name type="scientific">Boothiomyces macroporosus</name>
    <dbReference type="NCBI Taxonomy" id="261099"/>
    <lineage>
        <taxon>Eukaryota</taxon>
        <taxon>Fungi</taxon>
        <taxon>Fungi incertae sedis</taxon>
        <taxon>Chytridiomycota</taxon>
        <taxon>Chytridiomycota incertae sedis</taxon>
        <taxon>Chytridiomycetes</taxon>
        <taxon>Rhizophydiales</taxon>
        <taxon>Terramycetaceae</taxon>
        <taxon>Boothiomyces</taxon>
    </lineage>
</organism>
<keyword evidence="4" id="KW-0862">Zinc</keyword>
<dbReference type="GO" id="GO:0008270">
    <property type="term" value="F:zinc ion binding"/>
    <property type="evidence" value="ECO:0007669"/>
    <property type="project" value="UniProtKB-KW"/>
</dbReference>
<feature type="region of interest" description="Disordered" evidence="6">
    <location>
        <begin position="98"/>
        <end position="137"/>
    </location>
</feature>
<comment type="caution">
    <text evidence="8">The sequence shown here is derived from an EMBL/GenBank/DDBJ whole genome shotgun (WGS) entry which is preliminary data.</text>
</comment>
<evidence type="ECO:0000256" key="6">
    <source>
        <dbReference type="SAM" id="MobiDB-lite"/>
    </source>
</evidence>
<keyword evidence="2" id="KW-0677">Repeat</keyword>
<evidence type="ECO:0000313" key="8">
    <source>
        <dbReference type="EMBL" id="KAJ3261373.1"/>
    </source>
</evidence>
<feature type="domain" description="C2H2-type" evidence="7">
    <location>
        <begin position="117"/>
        <end position="137"/>
    </location>
</feature>
<dbReference type="Gene3D" id="3.30.160.60">
    <property type="entry name" value="Classic Zinc Finger"/>
    <property type="match status" value="1"/>
</dbReference>
<protein>
    <recommendedName>
        <fullName evidence="7">C2H2-type domain-containing protein</fullName>
    </recommendedName>
</protein>
<reference evidence="8" key="1">
    <citation type="submission" date="2020-05" db="EMBL/GenBank/DDBJ databases">
        <title>Phylogenomic resolution of chytrid fungi.</title>
        <authorList>
            <person name="Stajich J.E."/>
            <person name="Amses K."/>
            <person name="Simmons R."/>
            <person name="Seto K."/>
            <person name="Myers J."/>
            <person name="Bonds A."/>
            <person name="Quandt C.A."/>
            <person name="Barry K."/>
            <person name="Liu P."/>
            <person name="Grigoriev I."/>
            <person name="Longcore J.E."/>
            <person name="James T.Y."/>
        </authorList>
    </citation>
    <scope>NUCLEOTIDE SEQUENCE</scope>
    <source>
        <strain evidence="8">PLAUS21</strain>
    </source>
</reference>
<dbReference type="AlphaFoldDB" id="A0AAD5Y6G8"/>
<evidence type="ECO:0000256" key="1">
    <source>
        <dbReference type="ARBA" id="ARBA00022723"/>
    </source>
</evidence>
<dbReference type="InterPro" id="IPR013087">
    <property type="entry name" value="Znf_C2H2_type"/>
</dbReference>
<dbReference type="SUPFAM" id="SSF57667">
    <property type="entry name" value="beta-beta-alpha zinc fingers"/>
    <property type="match status" value="1"/>
</dbReference>
<accession>A0AAD5Y6G8</accession>
<sequence length="137" mass="15969">MTIIINTYQNMYSNSTKDGVDSAYGSPKYSELYGSPLSDIMDDNPLDDQWRYIINPQDVLMDGDMYKPYVKQIYLGEFENETCAPCQIFQEASDDEIFEMEEEEPQPLPRKDPSKPFQCPMCTSSFSRNHDLKRHVR</sequence>
<dbReference type="InterPro" id="IPR036236">
    <property type="entry name" value="Znf_C2H2_sf"/>
</dbReference>
<dbReference type="Proteomes" id="UP001210925">
    <property type="component" value="Unassembled WGS sequence"/>
</dbReference>
<dbReference type="FunFam" id="3.30.160.60:FF:000100">
    <property type="entry name" value="Zinc finger 45-like"/>
    <property type="match status" value="1"/>
</dbReference>
<dbReference type="EMBL" id="JADGKB010000006">
    <property type="protein sequence ID" value="KAJ3261373.1"/>
    <property type="molecule type" value="Genomic_DNA"/>
</dbReference>
<evidence type="ECO:0000256" key="5">
    <source>
        <dbReference type="PROSITE-ProRule" id="PRU00042"/>
    </source>
</evidence>
<keyword evidence="9" id="KW-1185">Reference proteome</keyword>
<proteinExistence type="predicted"/>
<name>A0AAD5Y6G8_9FUNG</name>
<dbReference type="PROSITE" id="PS50157">
    <property type="entry name" value="ZINC_FINGER_C2H2_2"/>
    <property type="match status" value="1"/>
</dbReference>
<evidence type="ECO:0000256" key="3">
    <source>
        <dbReference type="ARBA" id="ARBA00022771"/>
    </source>
</evidence>